<evidence type="ECO:0000313" key="2">
    <source>
        <dbReference type="EMBL" id="CDR02696.1"/>
    </source>
</evidence>
<dbReference type="PANTHER" id="PTHR45527">
    <property type="entry name" value="NONRIBOSOMAL PEPTIDE SYNTHETASE"/>
    <property type="match status" value="1"/>
</dbReference>
<name>A0A060ZD32_9ACTN</name>
<evidence type="ECO:0000313" key="4">
    <source>
        <dbReference type="Proteomes" id="UP000756710"/>
    </source>
</evidence>
<dbReference type="GO" id="GO:0005829">
    <property type="term" value="C:cytosol"/>
    <property type="evidence" value="ECO:0007669"/>
    <property type="project" value="TreeGrafter"/>
</dbReference>
<proteinExistence type="predicted"/>
<protein>
    <submittedName>
        <fullName evidence="3">Class 3 adenylate cyclase</fullName>
    </submittedName>
    <submittedName>
        <fullName evidence="2">Modular polyketide synthase</fullName>
    </submittedName>
</protein>
<dbReference type="InterPro" id="IPR001242">
    <property type="entry name" value="Condensation_dom"/>
</dbReference>
<dbReference type="GO" id="GO:0047527">
    <property type="term" value="F:2,3-dihydroxybenzoate-serine ligase activity"/>
    <property type="evidence" value="ECO:0007669"/>
    <property type="project" value="TreeGrafter"/>
</dbReference>
<organism evidence="2">
    <name type="scientific">Streptomyces iranensis</name>
    <dbReference type="NCBI Taxonomy" id="576784"/>
    <lineage>
        <taxon>Bacteria</taxon>
        <taxon>Bacillati</taxon>
        <taxon>Actinomycetota</taxon>
        <taxon>Actinomycetes</taxon>
        <taxon>Kitasatosporales</taxon>
        <taxon>Streptomycetaceae</taxon>
        <taxon>Streptomyces</taxon>
        <taxon>Streptomyces violaceusniger group</taxon>
    </lineage>
</organism>
<accession>A0A060ZD32</accession>
<dbReference type="HOGENOM" id="CLU_000022_2_9_11"/>
<dbReference type="AlphaFoldDB" id="A0A060ZD32"/>
<dbReference type="Gene3D" id="3.30.559.10">
    <property type="entry name" value="Chloramphenicol acetyltransferase-like domain"/>
    <property type="match status" value="1"/>
</dbReference>
<dbReference type="EMBL" id="LK022848">
    <property type="protein sequence ID" value="CDR02696.1"/>
    <property type="molecule type" value="Genomic_DNA"/>
</dbReference>
<dbReference type="SUPFAM" id="SSF52777">
    <property type="entry name" value="CoA-dependent acyltransferases"/>
    <property type="match status" value="2"/>
</dbReference>
<evidence type="ECO:0000313" key="3">
    <source>
        <dbReference type="EMBL" id="MBP2067102.1"/>
    </source>
</evidence>
<dbReference type="GO" id="GO:0008610">
    <property type="term" value="P:lipid biosynthetic process"/>
    <property type="evidence" value="ECO:0007669"/>
    <property type="project" value="UniProtKB-ARBA"/>
</dbReference>
<dbReference type="Gene3D" id="3.30.559.30">
    <property type="entry name" value="Nonribosomal peptide synthetase, condensation domain"/>
    <property type="match status" value="1"/>
</dbReference>
<dbReference type="GO" id="GO:0043041">
    <property type="term" value="P:amino acid activation for nonribosomal peptide biosynthetic process"/>
    <property type="evidence" value="ECO:0007669"/>
    <property type="project" value="TreeGrafter"/>
</dbReference>
<reference evidence="2" key="1">
    <citation type="submission" date="2014-05" db="EMBL/GenBank/DDBJ databases">
        <authorList>
            <person name="Horn Fabian"/>
        </authorList>
    </citation>
    <scope>NUCLEOTIDE SEQUENCE</scope>
</reference>
<dbReference type="RefSeq" id="WP_044567279.1">
    <property type="nucleotide sequence ID" value="NZ_BAABDR010000098.1"/>
</dbReference>
<dbReference type="GeneID" id="32466232"/>
<reference evidence="3 4" key="2">
    <citation type="submission" date="2021-03" db="EMBL/GenBank/DDBJ databases">
        <title>Genomic Encyclopedia of Type Strains, Phase IV (KMG-IV): sequencing the most valuable type-strain genomes for metagenomic binning, comparative biology and taxonomic classification.</title>
        <authorList>
            <person name="Goeker M."/>
        </authorList>
    </citation>
    <scope>NUCLEOTIDE SEQUENCE [LARGE SCALE GENOMIC DNA]</scope>
    <source>
        <strain evidence="3 4">DSM 41954</strain>
    </source>
</reference>
<dbReference type="Pfam" id="PF00668">
    <property type="entry name" value="Condensation"/>
    <property type="match status" value="1"/>
</dbReference>
<sequence length="436" mass="48538">MTESDKHRLMVPDDRVLAGGLMSVPILYRFRGPLDRAALSRALDRVVDRHAALRITYERAGLRRLREHVLPPGVHLPLSETVVSEPDEAERLILARMTEMFDPDGLPLTADLYRLADTEHLLLINVNHRVTDAWSNALIRRDLARFYNAETGVATEPLPVVEWLPGDYYAWRDARLAGEPGRRHAEYWDRQAPRLKWAGLRQRAEKFGERRPPSRTVDIAFVSGDVAALRELATAERTTLFAALLALWFSVLHAATEELGLVVCSIHANRIRPEAWNTVGQFANLTYLRVDLPAEPTFRDVLRLTRTTSLDAMAHQEYPIFNVVTHPGTTPRTVSRAGEVAFNMLATPPNADGAAGADFNGLEAVSLPFPAGVSSHFDLELFITPRPDGLSGVLRWAEGVYPPELVSAMADTYASMVSAVAQDPDVALSGFLKRFR</sequence>
<dbReference type="Proteomes" id="UP000756710">
    <property type="component" value="Unassembled WGS sequence"/>
</dbReference>
<dbReference type="GO" id="GO:0031177">
    <property type="term" value="F:phosphopantetheine binding"/>
    <property type="evidence" value="ECO:0007669"/>
    <property type="project" value="TreeGrafter"/>
</dbReference>
<dbReference type="PANTHER" id="PTHR45527:SF1">
    <property type="entry name" value="FATTY ACID SYNTHASE"/>
    <property type="match status" value="1"/>
</dbReference>
<gene>
    <name evidence="3" type="ORF">J2Z30_008168</name>
    <name evidence="2" type="ORF">SIRAN885</name>
</gene>
<evidence type="ECO:0000259" key="1">
    <source>
        <dbReference type="Pfam" id="PF00668"/>
    </source>
</evidence>
<dbReference type="GO" id="GO:0009366">
    <property type="term" value="C:enterobactin synthetase complex"/>
    <property type="evidence" value="ECO:0007669"/>
    <property type="project" value="TreeGrafter"/>
</dbReference>
<dbReference type="InterPro" id="IPR023213">
    <property type="entry name" value="CAT-like_dom_sf"/>
</dbReference>
<dbReference type="EMBL" id="JAGGLR010000028">
    <property type="protein sequence ID" value="MBP2067102.1"/>
    <property type="molecule type" value="Genomic_DNA"/>
</dbReference>
<keyword evidence="4" id="KW-1185">Reference proteome</keyword>
<dbReference type="GO" id="GO:0009239">
    <property type="term" value="P:enterobactin biosynthetic process"/>
    <property type="evidence" value="ECO:0007669"/>
    <property type="project" value="TreeGrafter"/>
</dbReference>
<feature type="domain" description="Condensation" evidence="1">
    <location>
        <begin position="24"/>
        <end position="429"/>
    </location>
</feature>